<dbReference type="Proteomes" id="UP000515237">
    <property type="component" value="Chromosome"/>
</dbReference>
<dbReference type="InterPro" id="IPR034660">
    <property type="entry name" value="DinB/YfiT-like"/>
</dbReference>
<name>A0A7G7G928_9BACT</name>
<dbReference type="Gene3D" id="1.20.120.450">
    <property type="entry name" value="dinb family like domain"/>
    <property type="match status" value="1"/>
</dbReference>
<proteinExistence type="predicted"/>
<accession>A0A7G7G928</accession>
<protein>
    <submittedName>
        <fullName evidence="2">DinB family protein</fullName>
    </submittedName>
</protein>
<gene>
    <name evidence="2" type="ORF">HUW51_13370</name>
</gene>
<organism evidence="2 3">
    <name type="scientific">Adhaeribacter swui</name>
    <dbReference type="NCBI Taxonomy" id="2086471"/>
    <lineage>
        <taxon>Bacteria</taxon>
        <taxon>Pseudomonadati</taxon>
        <taxon>Bacteroidota</taxon>
        <taxon>Cytophagia</taxon>
        <taxon>Cytophagales</taxon>
        <taxon>Hymenobacteraceae</taxon>
        <taxon>Adhaeribacter</taxon>
    </lineage>
</organism>
<feature type="domain" description="DinB-like" evidence="1">
    <location>
        <begin position="26"/>
        <end position="166"/>
    </location>
</feature>
<dbReference type="EMBL" id="CP055156">
    <property type="protein sequence ID" value="QNF33662.1"/>
    <property type="molecule type" value="Genomic_DNA"/>
</dbReference>
<reference evidence="2 3" key="1">
    <citation type="journal article" date="2018" name="Int. J. Syst. Evol. Microbiol.">
        <title>Adhaeribacter swui sp. nov., isolated from wet mud.</title>
        <authorList>
            <person name="Kim D.U."/>
            <person name="Kim K.W."/>
            <person name="Kang M.S."/>
            <person name="Kim J.Y."/>
            <person name="Jang J.H."/>
            <person name="Kim M.K."/>
        </authorList>
    </citation>
    <scope>NUCLEOTIDE SEQUENCE [LARGE SCALE GENOMIC DNA]</scope>
    <source>
        <strain evidence="2 3">KCTC 52873</strain>
    </source>
</reference>
<sequence length="182" mass="21123">MILKRKFTIDFGRASDHALDYLIGILEDARITTLQTIAKIPPAALDWQYQPGWNTIGALLAHITALEHYFRIEFVEGRKLTAEENQKWLPALDMGPYLPQLIKNHPPETYQKELTEARQMLLAALQELTFEQFTQKIEEYDPDTGCNLAWALYHMVEDEIYHRGQISIIRKLYLVSTSNETM</sequence>
<evidence type="ECO:0000313" key="2">
    <source>
        <dbReference type="EMBL" id="QNF33662.1"/>
    </source>
</evidence>
<dbReference type="KEGG" id="aswu:HUW51_13370"/>
<keyword evidence="3" id="KW-1185">Reference proteome</keyword>
<evidence type="ECO:0000259" key="1">
    <source>
        <dbReference type="Pfam" id="PF12867"/>
    </source>
</evidence>
<dbReference type="SUPFAM" id="SSF109854">
    <property type="entry name" value="DinB/YfiT-like putative metalloenzymes"/>
    <property type="match status" value="1"/>
</dbReference>
<evidence type="ECO:0000313" key="3">
    <source>
        <dbReference type="Proteomes" id="UP000515237"/>
    </source>
</evidence>
<dbReference type="Pfam" id="PF12867">
    <property type="entry name" value="DinB_2"/>
    <property type="match status" value="1"/>
</dbReference>
<dbReference type="RefSeq" id="WP_185270143.1">
    <property type="nucleotide sequence ID" value="NZ_CP055156.1"/>
</dbReference>
<dbReference type="InterPro" id="IPR024775">
    <property type="entry name" value="DinB-like"/>
</dbReference>
<dbReference type="AlphaFoldDB" id="A0A7G7G928"/>